<proteinExistence type="predicted"/>
<dbReference type="AlphaFoldDB" id="A0A1B1TD11"/>
<organism evidence="2">
    <name type="scientific">uncultured Poseidoniia archaeon</name>
    <dbReference type="NCBI Taxonomy" id="1697135"/>
    <lineage>
        <taxon>Archaea</taxon>
        <taxon>Methanobacteriati</taxon>
        <taxon>Thermoplasmatota</taxon>
        <taxon>Candidatus Poseidoniia</taxon>
        <taxon>environmental samples</taxon>
    </lineage>
</organism>
<name>A0A1B1TD11_9ARCH</name>
<keyword evidence="1" id="KW-1133">Transmembrane helix</keyword>
<keyword evidence="1" id="KW-0472">Membrane</keyword>
<feature type="transmembrane region" description="Helical" evidence="1">
    <location>
        <begin position="173"/>
        <end position="192"/>
    </location>
</feature>
<feature type="transmembrane region" description="Helical" evidence="1">
    <location>
        <begin position="94"/>
        <end position="120"/>
    </location>
</feature>
<evidence type="ECO:0000313" key="2">
    <source>
        <dbReference type="EMBL" id="ANV80164.1"/>
    </source>
</evidence>
<reference evidence="2" key="2">
    <citation type="journal article" date="2015" name="ISME J.">
        <title>A new class of marine Euryarchaeota group II from the Mediterranean deep chlorophyll maximum.</title>
        <authorList>
            <person name="Martin-Cuadrado A.B."/>
            <person name="Garcia-Heredia I."/>
            <person name="Molto A.G."/>
            <person name="Lopez-Ubeda R."/>
            <person name="Kimes N."/>
            <person name="Lopez-Garcia P."/>
            <person name="Moreira D."/>
            <person name="Rodriguez-Valera F."/>
        </authorList>
    </citation>
    <scope>NUCLEOTIDE SEQUENCE</scope>
</reference>
<reference evidence="2" key="1">
    <citation type="submission" date="2014-11" db="EMBL/GenBank/DDBJ databases">
        <authorList>
            <person name="Zhu J."/>
            <person name="Qi W."/>
            <person name="Song R."/>
        </authorList>
    </citation>
    <scope>NUCLEOTIDE SEQUENCE</scope>
</reference>
<feature type="transmembrane region" description="Helical" evidence="1">
    <location>
        <begin position="204"/>
        <end position="228"/>
    </location>
</feature>
<evidence type="ECO:0000256" key="1">
    <source>
        <dbReference type="SAM" id="Phobius"/>
    </source>
</evidence>
<feature type="transmembrane region" description="Helical" evidence="1">
    <location>
        <begin position="279"/>
        <end position="304"/>
    </location>
</feature>
<keyword evidence="1" id="KW-0812">Transmembrane</keyword>
<feature type="transmembrane region" description="Helical" evidence="1">
    <location>
        <begin position="240"/>
        <end position="259"/>
    </location>
</feature>
<sequence>MAASLESTFVAVLVLLSPLFLATPLSFAWKWWTGMEPEHEHYREKVRVVLDSGIPLSRYRPELDAEARKVYLDPDRQARIESDLLNPLGVTHFILFPALIAWPILFPFSIIIGLLAWFPLKIFEWILIEKKILLKIANLVKKANRWEIIGIPRSDIGIKTSDRILSSIHRMPITVFLGLFSFLLIMNLHWLAGFSIKNTILVSSLLYIILVSFISVIRAATASALSFADIPKRKVIPMDSLVESWMAPWVGVGLVFFLVRQLTFSYKAIREDTLFVDPIIFSLSILLVLYTATIIGLMIEVTFFRNRANDVRTKFQHQVIEVHNPRLYLFTQHLGDLKISPLMSLDEWLQKNESFDSTDFDNI</sequence>
<protein>
    <submittedName>
        <fullName evidence="2">Uncharacterized protein</fullName>
    </submittedName>
</protein>
<dbReference type="EMBL" id="KP211876">
    <property type="protein sequence ID" value="ANV80164.1"/>
    <property type="molecule type" value="Genomic_DNA"/>
</dbReference>
<accession>A0A1B1TD11</accession>